<dbReference type="InterPro" id="IPR012334">
    <property type="entry name" value="Pectin_lyas_fold"/>
</dbReference>
<feature type="region of interest" description="Disordered" evidence="1">
    <location>
        <begin position="23"/>
        <end position="45"/>
    </location>
</feature>
<dbReference type="InterPro" id="IPR011050">
    <property type="entry name" value="Pectin_lyase_fold/virulence"/>
</dbReference>
<dbReference type="Gene3D" id="2.160.20.10">
    <property type="entry name" value="Single-stranded right-handed beta-helix, Pectin lyase-like"/>
    <property type="match status" value="1"/>
</dbReference>
<dbReference type="OrthoDB" id="5488826at2"/>
<reference evidence="2 3" key="1">
    <citation type="submission" date="2019-02" db="EMBL/GenBank/DDBJ databases">
        <title>Pedobacter sp. RP-3-8 sp. nov., isolated from Arctic soil.</title>
        <authorList>
            <person name="Dahal R.H."/>
        </authorList>
    </citation>
    <scope>NUCLEOTIDE SEQUENCE [LARGE SCALE GENOMIC DNA]</scope>
    <source>
        <strain evidence="2 3">RP-3-8</strain>
    </source>
</reference>
<dbReference type="Proteomes" id="UP000291117">
    <property type="component" value="Unassembled WGS sequence"/>
</dbReference>
<evidence type="ECO:0000313" key="3">
    <source>
        <dbReference type="Proteomes" id="UP000291117"/>
    </source>
</evidence>
<dbReference type="EMBL" id="SJSM01000003">
    <property type="protein sequence ID" value="TCC97915.1"/>
    <property type="molecule type" value="Genomic_DNA"/>
</dbReference>
<keyword evidence="3" id="KW-1185">Reference proteome</keyword>
<name>A0A4R0NCF7_9SPHI</name>
<organism evidence="2 3">
    <name type="scientific">Pedobacter hiemivivus</name>
    <dbReference type="NCBI Taxonomy" id="2530454"/>
    <lineage>
        <taxon>Bacteria</taxon>
        <taxon>Pseudomonadati</taxon>
        <taxon>Bacteroidota</taxon>
        <taxon>Sphingobacteriia</taxon>
        <taxon>Sphingobacteriales</taxon>
        <taxon>Sphingobacteriaceae</taxon>
        <taxon>Pedobacter</taxon>
    </lineage>
</organism>
<evidence type="ECO:0000313" key="2">
    <source>
        <dbReference type="EMBL" id="TCC97915.1"/>
    </source>
</evidence>
<dbReference type="SUPFAM" id="SSF51126">
    <property type="entry name" value="Pectin lyase-like"/>
    <property type="match status" value="1"/>
</dbReference>
<protein>
    <recommendedName>
        <fullName evidence="4">Pectate lyase superfamily protein domain-containing protein</fullName>
    </recommendedName>
</protein>
<proteinExistence type="predicted"/>
<dbReference type="PROSITE" id="PS51257">
    <property type="entry name" value="PROKAR_LIPOPROTEIN"/>
    <property type="match status" value="1"/>
</dbReference>
<comment type="caution">
    <text evidence="2">The sequence shown here is derived from an EMBL/GenBank/DDBJ whole genome shotgun (WGS) entry which is preliminary data.</text>
</comment>
<dbReference type="RefSeq" id="WP_131608271.1">
    <property type="nucleotide sequence ID" value="NZ_SJSM01000003.1"/>
</dbReference>
<gene>
    <name evidence="2" type="ORF">EZ444_08370</name>
</gene>
<dbReference type="AlphaFoldDB" id="A0A4R0NCF7"/>
<evidence type="ECO:0008006" key="4">
    <source>
        <dbReference type="Google" id="ProtNLM"/>
    </source>
</evidence>
<evidence type="ECO:0000256" key="1">
    <source>
        <dbReference type="SAM" id="MobiDB-lite"/>
    </source>
</evidence>
<sequence>MKRNLIYCLLGLTLIATSCKKKKSLEGDETTNPPVTNPPVTNPPENTASLVYLGTSGKLSYNKFANEGEINKDNVIPDFSNAGYKGGGVALPDVPVKKTIAAVVGDNRLNIQNAIDEVKNLPADGNGFRGTVLLQAGTYEVEGKLVIDKSGVVLRGAGQGVSGTIIKATQKVQHNLIEINGSGSGMPEVGGTRTKITTSYVPTGAMSFTVESTAGFTVGDPISVYRVPNQLWIDELDMGQYGWIPSGYDINFERKIVAINGNTVTLNAPVVDPMQTKYGGGFIFKTNISGRISNSGVENIRLVSYYLNDDDELHAWNGIELNRTENCWVKQVTAKYFGYACVSVSTMSVYNTIEECAMVDPKSQTTGSRKYSFNLEGGSSFNLFQRCYTNGGRHDYVTGSTVPGPNVFLDSYSTNTKADIGPHHRWATGVLFDNIYGGQIIVQNRKAMGSGHGWAGAQTMFWNCKSSNYDIKVESPKGAQNWGIGCVGLKKNGAGYWESWGTNTLPRSLYIAQLKDRLGATAVNNITSAGQRNGAIYELLRTWAGEGKLNVQ</sequence>
<accession>A0A4R0NCF7</accession>